<gene>
    <name evidence="4" type="ORF">GCM10017557_81170</name>
</gene>
<dbReference type="KEGG" id="sgm:GCM10017557_81170"/>
<reference evidence="4 5" key="1">
    <citation type="journal article" date="2014" name="Int. J. Syst. Evol. Microbiol.">
        <title>Complete genome sequence of Corynebacterium casei LMG S-19264T (=DSM 44701T), isolated from a smear-ripened cheese.</title>
        <authorList>
            <consortium name="US DOE Joint Genome Institute (JGI-PGF)"/>
            <person name="Walter F."/>
            <person name="Albersmeier A."/>
            <person name="Kalinowski J."/>
            <person name="Ruckert C."/>
        </authorList>
    </citation>
    <scope>NUCLEOTIDE SEQUENCE [LARGE SCALE GENOMIC DNA]</scope>
    <source>
        <strain evidence="4 5">JCM 4677</strain>
    </source>
</reference>
<name>A0A7G1PCW9_9ACTN</name>
<evidence type="ECO:0000313" key="5">
    <source>
        <dbReference type="Proteomes" id="UP000516444"/>
    </source>
</evidence>
<evidence type="ECO:0000256" key="1">
    <source>
        <dbReference type="ARBA" id="ARBA00010088"/>
    </source>
</evidence>
<organism evidence="4 5">
    <name type="scientific">Streptomyces aurantiacus</name>
    <dbReference type="NCBI Taxonomy" id="47760"/>
    <lineage>
        <taxon>Bacteria</taxon>
        <taxon>Bacillati</taxon>
        <taxon>Actinomycetota</taxon>
        <taxon>Actinomycetes</taxon>
        <taxon>Kitasatosporales</taxon>
        <taxon>Streptomycetaceae</taxon>
        <taxon>Streptomyces</taxon>
        <taxon>Streptomyces aurantiacus group</taxon>
    </lineage>
</organism>
<evidence type="ECO:0000256" key="2">
    <source>
        <dbReference type="ARBA" id="ARBA00022801"/>
    </source>
</evidence>
<dbReference type="SUPFAM" id="SSF53474">
    <property type="entry name" value="alpha/beta-Hydrolases"/>
    <property type="match status" value="1"/>
</dbReference>
<evidence type="ECO:0000256" key="3">
    <source>
        <dbReference type="SAM" id="MobiDB-lite"/>
    </source>
</evidence>
<comment type="similarity">
    <text evidence="1">Belongs to the peptidase S33 family.</text>
</comment>
<dbReference type="InterPro" id="IPR029058">
    <property type="entry name" value="AB_hydrolase_fold"/>
</dbReference>
<sequence>MGLAAWIVEKLRGWSDCGGSVERAFTLDAILTIVSTYWFTGTIGSSMRFYRENRLRPNQFAPGERVLPPLGVAAFPRDTMPPRAWVERVFDVTRWTDMPRGGHFGAMEAPDLLSEEIRAFFRPLRKERKEQSRPPSLTSRETPAAWSLRRTSARRSP</sequence>
<proteinExistence type="inferred from homology"/>
<dbReference type="PANTHER" id="PTHR21661">
    <property type="entry name" value="EPOXIDE HYDROLASE 1-RELATED"/>
    <property type="match status" value="1"/>
</dbReference>
<dbReference type="Gene3D" id="3.40.50.1820">
    <property type="entry name" value="alpha/beta hydrolase"/>
    <property type="match status" value="1"/>
</dbReference>
<dbReference type="GO" id="GO:0097176">
    <property type="term" value="P:epoxide metabolic process"/>
    <property type="evidence" value="ECO:0007669"/>
    <property type="project" value="TreeGrafter"/>
</dbReference>
<dbReference type="PANTHER" id="PTHR21661:SF35">
    <property type="entry name" value="EPOXIDE HYDROLASE"/>
    <property type="match status" value="1"/>
</dbReference>
<dbReference type="AlphaFoldDB" id="A0A7G1PCW9"/>
<keyword evidence="2" id="KW-0378">Hydrolase</keyword>
<evidence type="ECO:0000313" key="4">
    <source>
        <dbReference type="EMBL" id="BCL33258.1"/>
    </source>
</evidence>
<evidence type="ECO:0008006" key="6">
    <source>
        <dbReference type="Google" id="ProtNLM"/>
    </source>
</evidence>
<feature type="region of interest" description="Disordered" evidence="3">
    <location>
        <begin position="124"/>
        <end position="157"/>
    </location>
</feature>
<accession>A0A7G1PCW9</accession>
<keyword evidence="5" id="KW-1185">Reference proteome</keyword>
<dbReference type="EMBL" id="AP023440">
    <property type="protein sequence ID" value="BCL33258.1"/>
    <property type="molecule type" value="Genomic_DNA"/>
</dbReference>
<dbReference type="GO" id="GO:0004301">
    <property type="term" value="F:epoxide hydrolase activity"/>
    <property type="evidence" value="ECO:0007669"/>
    <property type="project" value="TreeGrafter"/>
</dbReference>
<protein>
    <recommendedName>
        <fullName evidence="6">Epoxide hydrolase</fullName>
    </recommendedName>
</protein>
<dbReference type="Proteomes" id="UP000516444">
    <property type="component" value="Chromosome"/>
</dbReference>